<proteinExistence type="predicted"/>
<accession>A0A966DV17</accession>
<reference evidence="1" key="2">
    <citation type="submission" date="2020-10" db="EMBL/GenBank/DDBJ databases">
        <title>Mucilaginibacter sp. nov., isolated from soil.</title>
        <authorList>
            <person name="Jeon C.O."/>
        </authorList>
    </citation>
    <scope>NUCLEOTIDE SEQUENCE</scope>
    <source>
        <strain evidence="1">R11</strain>
    </source>
</reference>
<organism evidence="1 2">
    <name type="scientific">Mucilaginibacter agri</name>
    <dbReference type="NCBI Taxonomy" id="2695265"/>
    <lineage>
        <taxon>Bacteria</taxon>
        <taxon>Pseudomonadati</taxon>
        <taxon>Bacteroidota</taxon>
        <taxon>Sphingobacteriia</taxon>
        <taxon>Sphingobacteriales</taxon>
        <taxon>Sphingobacteriaceae</taxon>
        <taxon>Mucilaginibacter</taxon>
    </lineage>
</organism>
<comment type="caution">
    <text evidence="1">The sequence shown here is derived from an EMBL/GenBank/DDBJ whole genome shotgun (WGS) entry which is preliminary data.</text>
</comment>
<evidence type="ECO:0000313" key="1">
    <source>
        <dbReference type="EMBL" id="NCD72385.1"/>
    </source>
</evidence>
<dbReference type="EMBL" id="WWEO01000045">
    <property type="protein sequence ID" value="NCD72385.1"/>
    <property type="molecule type" value="Genomic_DNA"/>
</dbReference>
<dbReference type="RefSeq" id="WP_166588332.1">
    <property type="nucleotide sequence ID" value="NZ_WWEO01000045.1"/>
</dbReference>
<dbReference type="NCBIfam" id="NF035938">
    <property type="entry name" value="EboA_domain"/>
    <property type="match status" value="1"/>
</dbReference>
<keyword evidence="2" id="KW-1185">Reference proteome</keyword>
<dbReference type="Proteomes" id="UP000638732">
    <property type="component" value="Unassembled WGS sequence"/>
</dbReference>
<evidence type="ECO:0000313" key="2">
    <source>
        <dbReference type="Proteomes" id="UP000638732"/>
    </source>
</evidence>
<reference evidence="1" key="1">
    <citation type="submission" date="2020-01" db="EMBL/GenBank/DDBJ databases">
        <authorList>
            <person name="Seo Y.L."/>
        </authorList>
    </citation>
    <scope>NUCLEOTIDE SEQUENCE</scope>
    <source>
        <strain evidence="1">R11</strain>
    </source>
</reference>
<gene>
    <name evidence="1" type="ORF">GSY63_23675</name>
</gene>
<dbReference type="InterPro" id="IPR047715">
    <property type="entry name" value="EboA_dom"/>
</dbReference>
<dbReference type="AlphaFoldDB" id="A0A966DV17"/>
<name>A0A966DV17_9SPHI</name>
<sequence length="292" mass="33501">MTAAENLLLRVIQLNTSDLQQSWLLKKSEEIGDNDNQALLYQAFGQIPSKTNKAVIKISELDEALLDMLIPGLKINHWQTDRLCRVWFLSQLKSDNKEAYLSSIKDLFFYAELNELVSLYSALIFFEYPYEWVSQAVEGIRSNMGDVLEAIIYDNPYPANYLDIDAWNQLVCKTFFTNKNIMRLWGLGKRANRALSVILIDYANERLSAKRSINPYVLRLVAAFMTAKACTLMEKLLNGESNIEATAAVLVCMQTNYLPAKRLLLKYPAVKEKLAVDNLTWNNLTKQYYVLQ</sequence>
<protein>
    <submittedName>
        <fullName evidence="1">Uncharacterized protein</fullName>
    </submittedName>
</protein>